<keyword evidence="2" id="KW-1185">Reference proteome</keyword>
<dbReference type="AlphaFoldDB" id="A0A834XBP1"/>
<comment type="caution">
    <text evidence="1">The sequence shown here is derived from an EMBL/GenBank/DDBJ whole genome shotgun (WGS) entry which is preliminary data.</text>
</comment>
<gene>
    <name evidence="1" type="ORF">G2W53_004065</name>
</gene>
<evidence type="ECO:0000313" key="1">
    <source>
        <dbReference type="EMBL" id="KAF7841767.1"/>
    </source>
</evidence>
<dbReference type="Proteomes" id="UP000634136">
    <property type="component" value="Unassembled WGS sequence"/>
</dbReference>
<protein>
    <submittedName>
        <fullName evidence="1">Uncharacterized protein</fullName>
    </submittedName>
</protein>
<name>A0A834XBP1_9FABA</name>
<proteinExistence type="predicted"/>
<reference evidence="1" key="1">
    <citation type="submission" date="2020-09" db="EMBL/GenBank/DDBJ databases">
        <title>Genome-Enabled Discovery of Anthraquinone Biosynthesis in Senna tora.</title>
        <authorList>
            <person name="Kang S.-H."/>
            <person name="Pandey R.P."/>
            <person name="Lee C.-M."/>
            <person name="Sim J.-S."/>
            <person name="Jeong J.-T."/>
            <person name="Choi B.-S."/>
            <person name="Jung M."/>
            <person name="Ginzburg D."/>
            <person name="Zhao K."/>
            <person name="Won S.Y."/>
            <person name="Oh T.-J."/>
            <person name="Yu Y."/>
            <person name="Kim N.-H."/>
            <person name="Lee O.R."/>
            <person name="Lee T.-H."/>
            <person name="Bashyal P."/>
            <person name="Kim T.-S."/>
            <person name="Lee W.-H."/>
            <person name="Kawkins C."/>
            <person name="Kim C.-K."/>
            <person name="Kim J.S."/>
            <person name="Ahn B.O."/>
            <person name="Rhee S.Y."/>
            <person name="Sohng J.K."/>
        </authorList>
    </citation>
    <scope>NUCLEOTIDE SEQUENCE</scope>
    <source>
        <tissue evidence="1">Leaf</tissue>
    </source>
</reference>
<dbReference type="EMBL" id="JAAIUW010000002">
    <property type="protein sequence ID" value="KAF7841767.1"/>
    <property type="molecule type" value="Genomic_DNA"/>
</dbReference>
<evidence type="ECO:0000313" key="2">
    <source>
        <dbReference type="Proteomes" id="UP000634136"/>
    </source>
</evidence>
<sequence>MHSCRYQLNPRQNSTEKEHAYHFTKHPYLVNILYLRFLEASEEEESPWQPLRWNNRADFLIDGLDRDHGWGPARPHLEGPCSAQPGVSFRARKSSHPLNLNRVNLGRS</sequence>
<organism evidence="1 2">
    <name type="scientific">Senna tora</name>
    <dbReference type="NCBI Taxonomy" id="362788"/>
    <lineage>
        <taxon>Eukaryota</taxon>
        <taxon>Viridiplantae</taxon>
        <taxon>Streptophyta</taxon>
        <taxon>Embryophyta</taxon>
        <taxon>Tracheophyta</taxon>
        <taxon>Spermatophyta</taxon>
        <taxon>Magnoliopsida</taxon>
        <taxon>eudicotyledons</taxon>
        <taxon>Gunneridae</taxon>
        <taxon>Pentapetalae</taxon>
        <taxon>rosids</taxon>
        <taxon>fabids</taxon>
        <taxon>Fabales</taxon>
        <taxon>Fabaceae</taxon>
        <taxon>Caesalpinioideae</taxon>
        <taxon>Cassia clade</taxon>
        <taxon>Senna</taxon>
    </lineage>
</organism>
<accession>A0A834XBP1</accession>